<keyword evidence="3" id="KW-0472">Membrane</keyword>
<dbReference type="InterPro" id="IPR036770">
    <property type="entry name" value="Ankyrin_rpt-contain_sf"/>
</dbReference>
<feature type="repeat" description="ANK" evidence="1">
    <location>
        <begin position="228"/>
        <end position="260"/>
    </location>
</feature>
<dbReference type="Pfam" id="PF12796">
    <property type="entry name" value="Ank_2"/>
    <property type="match status" value="4"/>
</dbReference>
<comment type="caution">
    <text evidence="6">The sequence shown here is derived from an EMBL/GenBank/DDBJ whole genome shotgun (WGS) entry which is preliminary data.</text>
</comment>
<feature type="compositionally biased region" description="Polar residues" evidence="2">
    <location>
        <begin position="1301"/>
        <end position="1324"/>
    </location>
</feature>
<name>A0ABD2HQG4_9BILA</name>
<dbReference type="Pfam" id="PF13637">
    <property type="entry name" value="Ank_4"/>
    <property type="match status" value="1"/>
</dbReference>
<feature type="domain" description="KAP NTPase" evidence="4">
    <location>
        <begin position="464"/>
        <end position="962"/>
    </location>
</feature>
<dbReference type="InterPro" id="IPR002110">
    <property type="entry name" value="Ankyrin_rpt"/>
</dbReference>
<dbReference type="Pfam" id="PF23307">
    <property type="entry name" value="SAM_KIDINS220"/>
    <property type="match status" value="1"/>
</dbReference>
<dbReference type="SMART" id="SM00248">
    <property type="entry name" value="ANK"/>
    <property type="match status" value="11"/>
</dbReference>
<feature type="repeat" description="ANK" evidence="1">
    <location>
        <begin position="162"/>
        <end position="194"/>
    </location>
</feature>
<feature type="transmembrane region" description="Helical" evidence="3">
    <location>
        <begin position="692"/>
        <end position="713"/>
    </location>
</feature>
<feature type="transmembrane region" description="Helical" evidence="3">
    <location>
        <begin position="554"/>
        <end position="577"/>
    </location>
</feature>
<dbReference type="PANTHER" id="PTHR24116">
    <property type="entry name" value="KINASE D-INTERACTING SUBSTRATE OF 220 KDA"/>
    <property type="match status" value="1"/>
</dbReference>
<feature type="repeat" description="ANK" evidence="1">
    <location>
        <begin position="95"/>
        <end position="127"/>
    </location>
</feature>
<feature type="repeat" description="ANK" evidence="1">
    <location>
        <begin position="327"/>
        <end position="359"/>
    </location>
</feature>
<dbReference type="PROSITE" id="PS50297">
    <property type="entry name" value="ANK_REP_REGION"/>
    <property type="match status" value="8"/>
</dbReference>
<evidence type="ECO:0000259" key="4">
    <source>
        <dbReference type="Pfam" id="PF07693"/>
    </source>
</evidence>
<organism evidence="6 7">
    <name type="scientific">Heterodera trifolii</name>
    <dbReference type="NCBI Taxonomy" id="157864"/>
    <lineage>
        <taxon>Eukaryota</taxon>
        <taxon>Metazoa</taxon>
        <taxon>Ecdysozoa</taxon>
        <taxon>Nematoda</taxon>
        <taxon>Chromadorea</taxon>
        <taxon>Rhabditida</taxon>
        <taxon>Tylenchina</taxon>
        <taxon>Tylenchomorpha</taxon>
        <taxon>Tylenchoidea</taxon>
        <taxon>Heteroderidae</taxon>
        <taxon>Heteroderinae</taxon>
        <taxon>Heterodera</taxon>
    </lineage>
</organism>
<dbReference type="PANTHER" id="PTHR24116:SF0">
    <property type="entry name" value="KINASE D-INTERACTING SUBSTRATE OF 220 KDA"/>
    <property type="match status" value="1"/>
</dbReference>
<accession>A0ABD2HQG4</accession>
<evidence type="ECO:0000313" key="7">
    <source>
        <dbReference type="Proteomes" id="UP001620626"/>
    </source>
</evidence>
<evidence type="ECO:0000259" key="5">
    <source>
        <dbReference type="Pfam" id="PF23307"/>
    </source>
</evidence>
<keyword evidence="3" id="KW-1133">Transmembrane helix</keyword>
<keyword evidence="3" id="KW-0812">Transmembrane</keyword>
<sequence length="1324" mass="147246">MGPAVAGNNEPISENVKNFYSNDESDSVAVPSNVYEYFQSIENGRFPFFNNTHVHVSAMRNLNGETLLITASRLGHAEIVARLVADIDVEETDNDGWTALLNAAHHGHAAVARALLTAGASVDNPDLMGWTSLMWACYKNRPQVVDVLLEFNAHINIVGEEDGLTPLIIASGRGFIEVARLLLTSGAQVNTSDKFGSTALIWAARKGFRQIVEQLLNSGAELDAVGMYGSTALMLATRGNHVHVVEMLLSRDPNVNVVDYNGLSALGIASREGYTEIASMLLQSGAYVNTVDRFGNSILASAVRSGNLRLVRMLLEKHADVNAKDSEGRTPLHLAIDKAYSDVLLALLDKRPNLELKNRDGETALIRAVKNKDVQIVQLLVNMGSKLSATDNNGDNALHLALRSRSRRLAQVLLVNPADSKLLYRPNKLGETPYSIDQENGNPILPTIFGPIGSDVGMKSLFGFDSYSDVLADVVCDPNLPLPLTIGLYAKWGSGKSLLLPRIRDSMSAFSRTWLDGVELYWSWSLVLSVLLSSVSLSLFISALSALILQNSHFLISLGVGVGIFLLFIVLYGFIYYGSEVKFWNGSIATARLIGRSIARFKLMLNVLFLNAPVRREKSRKIISPVSFLFADDHRLSFIGGEHSLANIIQSFFTAAEEHFGTLAVHLFTTLRSSSPSLLADRSSKLKSYCGVPVLVLILAFPCSLVFASLLFIQTRHWLTSVFLALALVSGAFILYIFSARIFVNLPKRRITRISDRLHLMPFERTIQKLQKEVDLLVSLTRLVIMVDGLDSCESNKMVQMLDALSLFFCSRQNAPFIVLLAIDPNIVVSTIQQNLRTNAGPEGGGITGRDYLKNIVTMPFFLDHLATIRKTHIGQQNSKKMTLPSNNTATSISLRERKRSETFRGSKLSLRAERGDAGGPLSALGAPGDFSHLVPSIDLLANVNPRTMRRIVNSIALSGRLLRMFEVEFTWWQLYAWCSMIEQWPWRMCWVIDIALSLQDESMPIHELYTQIRNRITVASGMEDLDRNGQEFEPLFRKMCASRTDQLLVTHVKAFAPCTSNLDPYLRKTIREQRGGEPIIDLSESQEDDDVAQQQDPFGPLKETIGPEAEFVFQDPMVWASVRKALAKMSVAEIVALVRHLGIVKEREAQLINAFYENNLNGLVLHICDLNELKQILKVPLGDWTLVKLLIESLRKWKPFSTQSLCSPPDTNTNSVADPVVVVQPQQQKHLVQQHHDNGEFGQLNEQRMALLRRIEEEGNVQTMNNDDTEEEKRRKPTKTGEKEEKERRETEEGEEEMNSVASVACSSEQRSLLRSSTSPPKD</sequence>
<dbReference type="Proteomes" id="UP001620626">
    <property type="component" value="Unassembled WGS sequence"/>
</dbReference>
<reference evidence="6 7" key="1">
    <citation type="submission" date="2024-10" db="EMBL/GenBank/DDBJ databases">
        <authorList>
            <person name="Kim D."/>
        </authorList>
    </citation>
    <scope>NUCLEOTIDE SEQUENCE [LARGE SCALE GENOMIC DNA]</scope>
    <source>
        <strain evidence="6">BH-2024</strain>
    </source>
</reference>
<protein>
    <recommendedName>
        <fullName evidence="8">KAP NTPase domain-containing protein</fullName>
    </recommendedName>
</protein>
<dbReference type="PROSITE" id="PS50088">
    <property type="entry name" value="ANK_REPEAT"/>
    <property type="match status" value="9"/>
</dbReference>
<feature type="compositionally biased region" description="Basic and acidic residues" evidence="2">
    <location>
        <begin position="1272"/>
        <end position="1292"/>
    </location>
</feature>
<gene>
    <name evidence="6" type="ORF">niasHT_030688</name>
</gene>
<keyword evidence="7" id="KW-1185">Reference proteome</keyword>
<feature type="repeat" description="ANK" evidence="1">
    <location>
        <begin position="195"/>
        <end position="227"/>
    </location>
</feature>
<feature type="transmembrane region" description="Helical" evidence="3">
    <location>
        <begin position="521"/>
        <end position="547"/>
    </location>
</feature>
<dbReference type="Pfam" id="PF07693">
    <property type="entry name" value="KAP_NTPase"/>
    <property type="match status" value="1"/>
</dbReference>
<feature type="repeat" description="ANK" evidence="1">
    <location>
        <begin position="294"/>
        <end position="326"/>
    </location>
</feature>
<feature type="region of interest" description="Disordered" evidence="2">
    <location>
        <begin position="1257"/>
        <end position="1324"/>
    </location>
</feature>
<feature type="transmembrane region" description="Helical" evidence="3">
    <location>
        <begin position="719"/>
        <end position="744"/>
    </location>
</feature>
<feature type="repeat" description="ANK" evidence="1">
    <location>
        <begin position="261"/>
        <end position="293"/>
    </location>
</feature>
<dbReference type="EMBL" id="JBICBT010001408">
    <property type="protein sequence ID" value="KAL3068397.1"/>
    <property type="molecule type" value="Genomic_DNA"/>
</dbReference>
<dbReference type="InterPro" id="IPR052771">
    <property type="entry name" value="Neurotrophin_sig_adaptor"/>
</dbReference>
<evidence type="ECO:0000256" key="2">
    <source>
        <dbReference type="SAM" id="MobiDB-lite"/>
    </source>
</evidence>
<proteinExistence type="predicted"/>
<dbReference type="InterPro" id="IPR011646">
    <property type="entry name" value="KAP_P-loop"/>
</dbReference>
<feature type="repeat" description="ANK" evidence="1">
    <location>
        <begin position="128"/>
        <end position="160"/>
    </location>
</feature>
<evidence type="ECO:0000256" key="1">
    <source>
        <dbReference type="PROSITE-ProRule" id="PRU00023"/>
    </source>
</evidence>
<feature type="repeat" description="ANK" evidence="1">
    <location>
        <begin position="360"/>
        <end position="392"/>
    </location>
</feature>
<evidence type="ECO:0000256" key="3">
    <source>
        <dbReference type="SAM" id="Phobius"/>
    </source>
</evidence>
<dbReference type="SUPFAM" id="SSF48403">
    <property type="entry name" value="Ankyrin repeat"/>
    <property type="match status" value="1"/>
</dbReference>
<dbReference type="InterPro" id="IPR057092">
    <property type="entry name" value="SAM_KIDINS220"/>
</dbReference>
<evidence type="ECO:0000313" key="6">
    <source>
        <dbReference type="EMBL" id="KAL3068397.1"/>
    </source>
</evidence>
<dbReference type="Gene3D" id="1.25.40.20">
    <property type="entry name" value="Ankyrin repeat-containing domain"/>
    <property type="match status" value="2"/>
</dbReference>
<evidence type="ECO:0008006" key="8">
    <source>
        <dbReference type="Google" id="ProtNLM"/>
    </source>
</evidence>
<feature type="domain" description="Kinase D-interacting substrate of 220 kDa-like SAM" evidence="5">
    <location>
        <begin position="1125"/>
        <end position="1197"/>
    </location>
</feature>
<keyword evidence="1" id="KW-0040">ANK repeat</keyword>